<dbReference type="Pfam" id="PF01026">
    <property type="entry name" value="TatD_DNase"/>
    <property type="match status" value="1"/>
</dbReference>
<keyword evidence="7" id="KW-1185">Reference proteome</keyword>
<protein>
    <submittedName>
        <fullName evidence="6">Deoxyribonuclease TATDN1 like protein</fullName>
    </submittedName>
</protein>
<dbReference type="GO" id="GO:0008296">
    <property type="term" value="F:3'-5'-DNA exonuclease activity"/>
    <property type="evidence" value="ECO:0007669"/>
    <property type="project" value="TreeGrafter"/>
</dbReference>
<dbReference type="AlphaFoldDB" id="A0A9P6H0D3"/>
<feature type="binding site" evidence="5">
    <location>
        <position position="193"/>
    </location>
    <ligand>
        <name>a divalent metal cation</name>
        <dbReference type="ChEBI" id="CHEBI:60240"/>
        <label>1</label>
    </ligand>
</feature>
<dbReference type="OrthoDB" id="6079689at2759"/>
<dbReference type="CDD" id="cd01310">
    <property type="entry name" value="TatD_DNAse"/>
    <property type="match status" value="1"/>
</dbReference>
<name>A0A9P6H0D3_9MICR</name>
<dbReference type="Gene3D" id="3.20.20.140">
    <property type="entry name" value="Metal-dependent hydrolases"/>
    <property type="match status" value="1"/>
</dbReference>
<evidence type="ECO:0000256" key="4">
    <source>
        <dbReference type="ARBA" id="ARBA00022801"/>
    </source>
</evidence>
<accession>A0A9P6H0D3</accession>
<feature type="binding site" evidence="5">
    <location>
        <position position="145"/>
    </location>
    <ligand>
        <name>a divalent metal cation</name>
        <dbReference type="ChEBI" id="CHEBI:60240"/>
        <label>2</label>
    </ligand>
</feature>
<keyword evidence="2" id="KW-0540">Nuclease</keyword>
<keyword evidence="4" id="KW-0378">Hydrolase</keyword>
<dbReference type="InterPro" id="IPR050891">
    <property type="entry name" value="TatD-type_Hydrolase"/>
</dbReference>
<dbReference type="InterPro" id="IPR032466">
    <property type="entry name" value="Metal_Hydrolase"/>
</dbReference>
<feature type="binding site" evidence="5">
    <location>
        <position position="89"/>
    </location>
    <ligand>
        <name>a divalent metal cation</name>
        <dbReference type="ChEBI" id="CHEBI:60240"/>
        <label>1</label>
    </ligand>
</feature>
<gene>
    <name evidence="6" type="ORF">NGRA_0945</name>
</gene>
<proteinExistence type="inferred from homology"/>
<evidence type="ECO:0000256" key="3">
    <source>
        <dbReference type="ARBA" id="ARBA00022723"/>
    </source>
</evidence>
<sequence length="269" mass="30865">MLVDIACNISSTQFKDVDDIISRSRKASTIPIFVGVDYESSKTCLELAQTYSTLSFVGLHPTYSQDLHNLHKLFDLHNLHNQHIAAIGECGLDYLRTEFASASLQKKAFEAQLDWKGSHYFLHCRDSHRDFMEMISDYSFSGVVHSFTGSIEESQELIRRGLWIGINGCSLKDEDGIEMVKSLPVERLLIETDSPYCKVRKSYAGYKYISPRVENKILRKRNEPSCLDQILEAVSNIKEIDNLEEEIYKNSINFFGTKLEKIINKFMQN</sequence>
<evidence type="ECO:0000313" key="6">
    <source>
        <dbReference type="EMBL" id="KAF9763943.1"/>
    </source>
</evidence>
<keyword evidence="3 5" id="KW-0479">Metal-binding</keyword>
<dbReference type="GO" id="GO:0046872">
    <property type="term" value="F:metal ion binding"/>
    <property type="evidence" value="ECO:0007669"/>
    <property type="project" value="UniProtKB-KW"/>
</dbReference>
<dbReference type="InterPro" id="IPR001130">
    <property type="entry name" value="TatD-like"/>
</dbReference>
<evidence type="ECO:0000256" key="5">
    <source>
        <dbReference type="PIRSR" id="PIRSR005902-1"/>
    </source>
</evidence>
<evidence type="ECO:0000256" key="1">
    <source>
        <dbReference type="ARBA" id="ARBA00009275"/>
    </source>
</evidence>
<dbReference type="PANTHER" id="PTHR10060:SF15">
    <property type="entry name" value="DEOXYRIBONUCLEASE TATDN1"/>
    <property type="match status" value="1"/>
</dbReference>
<organism evidence="6 7">
    <name type="scientific">Nosema granulosis</name>
    <dbReference type="NCBI Taxonomy" id="83296"/>
    <lineage>
        <taxon>Eukaryota</taxon>
        <taxon>Fungi</taxon>
        <taxon>Fungi incertae sedis</taxon>
        <taxon>Microsporidia</taxon>
        <taxon>Nosematidae</taxon>
        <taxon>Nosema</taxon>
    </lineage>
</organism>
<comment type="similarity">
    <text evidence="1">Belongs to the metallo-dependent hydrolases superfamily. TatD-type hydrolase family.</text>
</comment>
<feature type="binding site" evidence="5">
    <location>
        <position position="123"/>
    </location>
    <ligand>
        <name>a divalent metal cation</name>
        <dbReference type="ChEBI" id="CHEBI:60240"/>
        <label>2</label>
    </ligand>
</feature>
<reference evidence="6 7" key="1">
    <citation type="journal article" date="2020" name="Genome Biol. Evol.">
        <title>Comparative genomics of strictly vertically transmitted, feminizing microsporidia endosymbionts of amphipod crustaceans.</title>
        <authorList>
            <person name="Cormier A."/>
            <person name="Chebbi M.A."/>
            <person name="Giraud I."/>
            <person name="Wattier R."/>
            <person name="Teixeira M."/>
            <person name="Gilbert C."/>
            <person name="Rigaud T."/>
            <person name="Cordaux R."/>
        </authorList>
    </citation>
    <scope>NUCLEOTIDE SEQUENCE [LARGE SCALE GENOMIC DNA]</scope>
    <source>
        <strain evidence="6 7">Ou3-Ou53</strain>
    </source>
</reference>
<evidence type="ECO:0000313" key="7">
    <source>
        <dbReference type="Proteomes" id="UP000740883"/>
    </source>
</evidence>
<evidence type="ECO:0000256" key="2">
    <source>
        <dbReference type="ARBA" id="ARBA00022722"/>
    </source>
</evidence>
<dbReference type="SUPFAM" id="SSF51556">
    <property type="entry name" value="Metallo-dependent hydrolases"/>
    <property type="match status" value="1"/>
</dbReference>
<dbReference type="PIRSF" id="PIRSF005902">
    <property type="entry name" value="DNase_TatD"/>
    <property type="match status" value="1"/>
</dbReference>
<dbReference type="Proteomes" id="UP000740883">
    <property type="component" value="Unassembled WGS sequence"/>
</dbReference>
<dbReference type="GO" id="GO:0005829">
    <property type="term" value="C:cytosol"/>
    <property type="evidence" value="ECO:0007669"/>
    <property type="project" value="TreeGrafter"/>
</dbReference>
<comment type="caution">
    <text evidence="6">The sequence shown here is derived from an EMBL/GenBank/DDBJ whole genome shotgun (WGS) entry which is preliminary data.</text>
</comment>
<dbReference type="PANTHER" id="PTHR10060">
    <property type="entry name" value="TATD FAMILY DEOXYRIBONUCLEASE"/>
    <property type="match status" value="1"/>
</dbReference>
<dbReference type="EMBL" id="SBJO01000047">
    <property type="protein sequence ID" value="KAF9763943.1"/>
    <property type="molecule type" value="Genomic_DNA"/>
</dbReference>